<feature type="signal peptide" evidence="4">
    <location>
        <begin position="1"/>
        <end position="16"/>
    </location>
</feature>
<feature type="domain" description="CzcB-like barrel-sandwich hybrid" evidence="6">
    <location>
        <begin position="124"/>
        <end position="258"/>
    </location>
</feature>
<evidence type="ECO:0000256" key="1">
    <source>
        <dbReference type="ARBA" id="ARBA00009477"/>
    </source>
</evidence>
<dbReference type="Pfam" id="PF25954">
    <property type="entry name" value="Beta-barrel_RND_2"/>
    <property type="match status" value="1"/>
</dbReference>
<evidence type="ECO:0000256" key="3">
    <source>
        <dbReference type="SAM" id="MobiDB-lite"/>
    </source>
</evidence>
<dbReference type="Pfam" id="PF25975">
    <property type="entry name" value="CzcB_C"/>
    <property type="match status" value="1"/>
</dbReference>
<evidence type="ECO:0000259" key="5">
    <source>
        <dbReference type="Pfam" id="PF25954"/>
    </source>
</evidence>
<dbReference type="InterPro" id="IPR058647">
    <property type="entry name" value="BSH_CzcB-like"/>
</dbReference>
<evidence type="ECO:0000256" key="2">
    <source>
        <dbReference type="ARBA" id="ARBA00022448"/>
    </source>
</evidence>
<feature type="compositionally biased region" description="Basic and acidic residues" evidence="3">
    <location>
        <begin position="29"/>
        <end position="79"/>
    </location>
</feature>
<dbReference type="Gene3D" id="1.10.287.470">
    <property type="entry name" value="Helix hairpin bin"/>
    <property type="match status" value="1"/>
</dbReference>
<feature type="domain" description="CzcB-like C-terminal circularly permuted SH3-like" evidence="7">
    <location>
        <begin position="341"/>
        <end position="400"/>
    </location>
</feature>
<dbReference type="NCBIfam" id="TIGR01730">
    <property type="entry name" value="RND_mfp"/>
    <property type="match status" value="1"/>
</dbReference>
<organism evidence="8 9">
    <name type="scientific">Neiella holothuriorum</name>
    <dbReference type="NCBI Taxonomy" id="2870530"/>
    <lineage>
        <taxon>Bacteria</taxon>
        <taxon>Pseudomonadati</taxon>
        <taxon>Pseudomonadota</taxon>
        <taxon>Gammaproteobacteria</taxon>
        <taxon>Alteromonadales</taxon>
        <taxon>Echinimonadaceae</taxon>
        <taxon>Neiella</taxon>
    </lineage>
</organism>
<evidence type="ECO:0000259" key="7">
    <source>
        <dbReference type="Pfam" id="PF25975"/>
    </source>
</evidence>
<reference evidence="8" key="1">
    <citation type="submission" date="2021-07" db="EMBL/GenBank/DDBJ databases">
        <title>Neiella marina sp. nov., isolated from the intestinal content of sea cucumber Apostichopus japonicus.</title>
        <authorList>
            <person name="Bai X."/>
        </authorList>
    </citation>
    <scope>NUCLEOTIDE SEQUENCE</scope>
    <source>
        <strain evidence="8">126</strain>
    </source>
</reference>
<dbReference type="EMBL" id="JAHZSS010000007">
    <property type="protein sequence ID" value="MBW8190925.1"/>
    <property type="molecule type" value="Genomic_DNA"/>
</dbReference>
<feature type="chain" id="PRO_5045206834" evidence="4">
    <location>
        <begin position="17"/>
        <end position="415"/>
    </location>
</feature>
<evidence type="ECO:0000256" key="4">
    <source>
        <dbReference type="SAM" id="SignalP"/>
    </source>
</evidence>
<protein>
    <submittedName>
        <fullName evidence="8">Efflux RND transporter periplasmic adaptor subunit</fullName>
    </submittedName>
</protein>
<evidence type="ECO:0000259" key="6">
    <source>
        <dbReference type="Pfam" id="PF25973"/>
    </source>
</evidence>
<keyword evidence="9" id="KW-1185">Reference proteome</keyword>
<evidence type="ECO:0000313" key="8">
    <source>
        <dbReference type="EMBL" id="MBW8190925.1"/>
    </source>
</evidence>
<dbReference type="PANTHER" id="PTHR30097">
    <property type="entry name" value="CATION EFFLUX SYSTEM PROTEIN CUSB"/>
    <property type="match status" value="1"/>
</dbReference>
<proteinExistence type="inferred from homology"/>
<dbReference type="InterPro" id="IPR058649">
    <property type="entry name" value="CzcB_C"/>
</dbReference>
<keyword evidence="4" id="KW-0732">Signal</keyword>
<dbReference type="InterPro" id="IPR006143">
    <property type="entry name" value="RND_pump_MFP"/>
</dbReference>
<dbReference type="SUPFAM" id="SSF111369">
    <property type="entry name" value="HlyD-like secretion proteins"/>
    <property type="match status" value="1"/>
</dbReference>
<dbReference type="Gene3D" id="2.40.50.100">
    <property type="match status" value="1"/>
</dbReference>
<keyword evidence="2" id="KW-0813">Transport</keyword>
<comment type="similarity">
    <text evidence="1">Belongs to the membrane fusion protein (MFP) (TC 8.A.1) family.</text>
</comment>
<dbReference type="Gene3D" id="2.40.30.170">
    <property type="match status" value="1"/>
</dbReference>
<dbReference type="Proteomes" id="UP001166251">
    <property type="component" value="Unassembled WGS sequence"/>
</dbReference>
<dbReference type="Gene3D" id="2.40.420.20">
    <property type="match status" value="1"/>
</dbReference>
<feature type="domain" description="CusB-like beta-barrel" evidence="5">
    <location>
        <begin position="261"/>
        <end position="332"/>
    </location>
</feature>
<comment type="caution">
    <text evidence="8">The sequence shown here is derived from an EMBL/GenBank/DDBJ whole genome shotgun (WGS) entry which is preliminary data.</text>
</comment>
<dbReference type="PANTHER" id="PTHR30097:SF15">
    <property type="entry name" value="CATION EFFLUX SYSTEM PROTEIN CUSB"/>
    <property type="match status" value="1"/>
</dbReference>
<gene>
    <name evidence="8" type="ORF">K0504_07740</name>
</gene>
<evidence type="ECO:0000313" key="9">
    <source>
        <dbReference type="Proteomes" id="UP001166251"/>
    </source>
</evidence>
<dbReference type="Pfam" id="PF25973">
    <property type="entry name" value="BSH_CzcB"/>
    <property type="match status" value="1"/>
</dbReference>
<dbReference type="InterPro" id="IPR051909">
    <property type="entry name" value="MFP_Cation_Efflux"/>
</dbReference>
<name>A0ABS7EFC1_9GAMM</name>
<feature type="region of interest" description="Disordered" evidence="3">
    <location>
        <begin position="20"/>
        <end position="79"/>
    </location>
</feature>
<sequence length="415" mass="45748">MTILIAGLLSSSATLASVTEHAHVASGTDSHEPHQESHEHEEEHNEEHGQHDHSEHAHDEHDDHKIGDEPHTVGNEHDADGAVTLRPEQMALADIVVEPLQFQQIDYQLYAPGEILTNGYTSYRVSPRVPSVVLSRHVTLGEHIEKGQKLVTLFSESVAIAQSQFRTAWPEWQRVKSLGQQTVGAQRYVEAKSNLEAAQATLLAYGLSFSDLESLKKQSAPSLGEYTLRAEIDGSVLSDEFEQGQRIDSGEPLILIADEKQLWVEAHLSPNLDMSLEAGSKAEVVSAGKSLEAIVSQEAHTIDPVTRTRLVRLVVDNAAHQLHPGQFAEVFFNFRTKHSVIAVPESALIRDEHGDWTVFVEDHPGEFIPMEVKLGDSYGQVREIRGMKPGARVVTKGAFFVASQIAKGGFDPHNH</sequence>
<accession>A0ABS7EFC1</accession>
<dbReference type="InterPro" id="IPR058792">
    <property type="entry name" value="Beta-barrel_RND_2"/>
</dbReference>